<dbReference type="InterPro" id="IPR053202">
    <property type="entry name" value="EGF_Rcpt_Signaling_Reg"/>
</dbReference>
<evidence type="ECO:0000313" key="2">
    <source>
        <dbReference type="EMBL" id="OGK45029.1"/>
    </source>
</evidence>
<feature type="domain" description="Methyltransferase FkbM" evidence="1">
    <location>
        <begin position="371"/>
        <end position="550"/>
    </location>
</feature>
<dbReference type="AlphaFoldDB" id="A0A1F7INU5"/>
<gene>
    <name evidence="2" type="ORF">A3B40_01265</name>
</gene>
<comment type="caution">
    <text evidence="2">The sequence shown here is derived from an EMBL/GenBank/DDBJ whole genome shotgun (WGS) entry which is preliminary data.</text>
</comment>
<dbReference type="InterPro" id="IPR006342">
    <property type="entry name" value="FkbM_mtfrase"/>
</dbReference>
<dbReference type="PANTHER" id="PTHR34009">
    <property type="entry name" value="PROTEIN STAR"/>
    <property type="match status" value="1"/>
</dbReference>
<reference evidence="2 3" key="1">
    <citation type="journal article" date="2016" name="Nat. Commun.">
        <title>Thousands of microbial genomes shed light on interconnected biogeochemical processes in an aquifer system.</title>
        <authorList>
            <person name="Anantharaman K."/>
            <person name="Brown C.T."/>
            <person name="Hug L.A."/>
            <person name="Sharon I."/>
            <person name="Castelle C.J."/>
            <person name="Probst A.J."/>
            <person name="Thomas B.C."/>
            <person name="Singh A."/>
            <person name="Wilkins M.J."/>
            <person name="Karaoz U."/>
            <person name="Brodie E.L."/>
            <person name="Williams K.H."/>
            <person name="Hubbard S.S."/>
            <person name="Banfield J.F."/>
        </authorList>
    </citation>
    <scope>NUCLEOTIDE SEQUENCE [LARGE SCALE GENOMIC DNA]</scope>
</reference>
<sequence>MKKFVYLVQSEGKLNSRLEVIYGLNSDIILLTWKKPTKEAMFFPLSTWTEGRNRLYQEVFLTNYLYYIFLDGDVDLRVAHPHKKTNKNPWRVLESYLLKFLPAVGVPRFSWDKTPYKEVKAVYYFDAPINAIHKEALNVLLPFYDGDDMESWWNSGIYFLHLASLLYRHHVFQFDAVEAVNKTHRPYPRHYDWKKVDNKFKASILSERLASNFQSHYPFRQSSNGRVKKKNIRYAYPKEKLSNFFDFDNQIFKRRLFIQKNIKDKEPYAVCGRSKLPYLGEFVCKKMGIEIATFMLNPLLIFYELKKRYLLLFGVLKRNIYNIIGVFQKKTSSLRHWLGLKNKMKEETPIEKIDNIIKQYNSGTNSFFFIQIGSNDGRGDIIYRYVKQYKYHWNGILIEPVRYIFKRLKKTYKSFSGLAFENVAIDNKDGYRTFYWIEKNSEPGNPFWYDQLGTFKKEVIQKHRNEIPNFDKYLIKERVKCLSFSKLLNKHSVYKIDFLCIDTEGYDYELIKLIPFDTLEPKMILYEHKHLSLSDNKQCEKLLEKHGFQLIKTDENMFAYKQDSYQYGL</sequence>
<dbReference type="GO" id="GO:0005886">
    <property type="term" value="C:plasma membrane"/>
    <property type="evidence" value="ECO:0007669"/>
    <property type="project" value="TreeGrafter"/>
</dbReference>
<proteinExistence type="predicted"/>
<dbReference type="EMBL" id="MGAI01000017">
    <property type="protein sequence ID" value="OGK45029.1"/>
    <property type="molecule type" value="Genomic_DNA"/>
</dbReference>
<dbReference type="Gene3D" id="3.40.50.150">
    <property type="entry name" value="Vaccinia Virus protein VP39"/>
    <property type="match status" value="1"/>
</dbReference>
<evidence type="ECO:0000313" key="3">
    <source>
        <dbReference type="Proteomes" id="UP000178040"/>
    </source>
</evidence>
<dbReference type="GO" id="GO:0016197">
    <property type="term" value="P:endosomal transport"/>
    <property type="evidence" value="ECO:0007669"/>
    <property type="project" value="TreeGrafter"/>
</dbReference>
<dbReference type="Pfam" id="PF05050">
    <property type="entry name" value="Methyltransf_21"/>
    <property type="match status" value="1"/>
</dbReference>
<evidence type="ECO:0000259" key="1">
    <source>
        <dbReference type="Pfam" id="PF05050"/>
    </source>
</evidence>
<dbReference type="SUPFAM" id="SSF53335">
    <property type="entry name" value="S-adenosyl-L-methionine-dependent methyltransferases"/>
    <property type="match status" value="1"/>
</dbReference>
<organism evidence="2 3">
    <name type="scientific">Candidatus Roizmanbacteria bacterium RIFCSPLOWO2_01_FULL_37_16</name>
    <dbReference type="NCBI Taxonomy" id="1802058"/>
    <lineage>
        <taxon>Bacteria</taxon>
        <taxon>Candidatus Roizmaniibacteriota</taxon>
    </lineage>
</organism>
<protein>
    <recommendedName>
        <fullName evidence="1">Methyltransferase FkbM domain-containing protein</fullName>
    </recommendedName>
</protein>
<dbReference type="Proteomes" id="UP000178040">
    <property type="component" value="Unassembled WGS sequence"/>
</dbReference>
<dbReference type="GO" id="GO:0005737">
    <property type="term" value="C:cytoplasm"/>
    <property type="evidence" value="ECO:0007669"/>
    <property type="project" value="GOC"/>
</dbReference>
<dbReference type="PANTHER" id="PTHR34009:SF2">
    <property type="entry name" value="PROTEIN STAR"/>
    <property type="match status" value="1"/>
</dbReference>
<dbReference type="GO" id="GO:0006888">
    <property type="term" value="P:endoplasmic reticulum to Golgi vesicle-mediated transport"/>
    <property type="evidence" value="ECO:0007669"/>
    <property type="project" value="TreeGrafter"/>
</dbReference>
<dbReference type="InterPro" id="IPR029063">
    <property type="entry name" value="SAM-dependent_MTases_sf"/>
</dbReference>
<name>A0A1F7INU5_9BACT</name>
<dbReference type="NCBIfam" id="TIGR01444">
    <property type="entry name" value="fkbM_fam"/>
    <property type="match status" value="1"/>
</dbReference>
<accession>A0A1F7INU5</accession>